<reference evidence="3 4" key="1">
    <citation type="submission" date="2023-07" db="EMBL/GenBank/DDBJ databases">
        <title>Sorghum-associated microbial communities from plants grown in Nebraska, USA.</title>
        <authorList>
            <person name="Schachtman D."/>
        </authorList>
    </citation>
    <scope>NUCLEOTIDE SEQUENCE [LARGE SCALE GENOMIC DNA]</scope>
    <source>
        <strain evidence="3 4">4129</strain>
    </source>
</reference>
<evidence type="ECO:0000313" key="3">
    <source>
        <dbReference type="EMBL" id="MDR7210977.1"/>
    </source>
</evidence>
<evidence type="ECO:0000256" key="1">
    <source>
        <dbReference type="SAM" id="SignalP"/>
    </source>
</evidence>
<dbReference type="SMART" id="SM00867">
    <property type="entry name" value="YceI"/>
    <property type="match status" value="1"/>
</dbReference>
<protein>
    <submittedName>
        <fullName evidence="3">Polyisoprenoid-binding protein YceI</fullName>
    </submittedName>
</protein>
<keyword evidence="4" id="KW-1185">Reference proteome</keyword>
<proteinExistence type="predicted"/>
<keyword evidence="1" id="KW-0732">Signal</keyword>
<dbReference type="SUPFAM" id="SSF101874">
    <property type="entry name" value="YceI-like"/>
    <property type="match status" value="1"/>
</dbReference>
<dbReference type="Gene3D" id="2.40.128.110">
    <property type="entry name" value="Lipid/polyisoprenoid-binding, YceI-like"/>
    <property type="match status" value="1"/>
</dbReference>
<name>A0ABU1Y9R5_9FLAO</name>
<feature type="domain" description="Lipid/polyisoprenoid-binding YceI-like" evidence="2">
    <location>
        <begin position="20"/>
        <end position="174"/>
    </location>
</feature>
<organism evidence="3 4">
    <name type="scientific">Flavobacterium piscis</name>
    <dbReference type="NCBI Taxonomy" id="1114874"/>
    <lineage>
        <taxon>Bacteria</taxon>
        <taxon>Pseudomonadati</taxon>
        <taxon>Bacteroidota</taxon>
        <taxon>Flavobacteriia</taxon>
        <taxon>Flavobacteriales</taxon>
        <taxon>Flavobacteriaceae</taxon>
        <taxon>Flavobacterium</taxon>
    </lineage>
</organism>
<dbReference type="Proteomes" id="UP001269081">
    <property type="component" value="Unassembled WGS sequence"/>
</dbReference>
<feature type="signal peptide" evidence="1">
    <location>
        <begin position="1"/>
        <end position="20"/>
    </location>
</feature>
<feature type="chain" id="PRO_5045882111" evidence="1">
    <location>
        <begin position="21"/>
        <end position="174"/>
    </location>
</feature>
<dbReference type="PANTHER" id="PTHR34406:SF1">
    <property type="entry name" value="PROTEIN YCEI"/>
    <property type="match status" value="1"/>
</dbReference>
<dbReference type="InterPro" id="IPR007372">
    <property type="entry name" value="Lipid/polyisoprenoid-bd_YceI"/>
</dbReference>
<accession>A0ABU1Y9R5</accession>
<dbReference type="InterPro" id="IPR036761">
    <property type="entry name" value="TTHA0802/YceI-like_sf"/>
</dbReference>
<comment type="caution">
    <text evidence="3">The sequence shown here is derived from an EMBL/GenBank/DDBJ whole genome shotgun (WGS) entry which is preliminary data.</text>
</comment>
<dbReference type="EMBL" id="JAVDWQ010000009">
    <property type="protein sequence ID" value="MDR7210977.1"/>
    <property type="molecule type" value="Genomic_DNA"/>
</dbReference>
<evidence type="ECO:0000259" key="2">
    <source>
        <dbReference type="SMART" id="SM00867"/>
    </source>
</evidence>
<dbReference type="Pfam" id="PF04264">
    <property type="entry name" value="YceI"/>
    <property type="match status" value="1"/>
</dbReference>
<evidence type="ECO:0000313" key="4">
    <source>
        <dbReference type="Proteomes" id="UP001269081"/>
    </source>
</evidence>
<dbReference type="PANTHER" id="PTHR34406">
    <property type="entry name" value="PROTEIN YCEI"/>
    <property type="match status" value="1"/>
</dbReference>
<gene>
    <name evidence="3" type="ORF">J2W48_002928</name>
</gene>
<sequence length="174" mass="19310">MKNIILIAICLCFAITSLMAQNINTEKSVVAFEISNMKINTVKGTFNGMKGTVSFDPNSLNTSTFDVCIDASSVNTGNKKRDNHLRTEDFFDVEKYSSICFKSTQVIKSNQGYIAKGKLTLHGVSNDIEIPLNVTRKQFTGVFTIKRQDYKLGKNTGTFMVGEEAKITITCILK</sequence>
<dbReference type="RefSeq" id="WP_310282320.1">
    <property type="nucleotide sequence ID" value="NZ_JAVDWQ010000009.1"/>
</dbReference>